<keyword evidence="3" id="KW-0808">Transferase</keyword>
<dbReference type="OrthoDB" id="2355at2759"/>
<evidence type="ECO:0000256" key="2">
    <source>
        <dbReference type="ARBA" id="ARBA00022556"/>
    </source>
</evidence>
<dbReference type="InterPro" id="IPR011004">
    <property type="entry name" value="Trimer_LpxA-like_sf"/>
</dbReference>
<evidence type="ECO:0000313" key="8">
    <source>
        <dbReference type="Proteomes" id="UP000265515"/>
    </source>
</evidence>
<name>A0A388KZN9_CHABU</name>
<feature type="region of interest" description="Disordered" evidence="6">
    <location>
        <begin position="128"/>
        <end position="155"/>
    </location>
</feature>
<evidence type="ECO:0008006" key="9">
    <source>
        <dbReference type="Google" id="ProtNLM"/>
    </source>
</evidence>
<proteinExistence type="predicted"/>
<keyword evidence="8" id="KW-1185">Reference proteome</keyword>
<accession>A0A388KZN9</accession>
<dbReference type="Gramene" id="GBG75530">
    <property type="protein sequence ID" value="GBG75530"/>
    <property type="gene ID" value="CBR_g20160"/>
</dbReference>
<dbReference type="GO" id="GO:0016410">
    <property type="term" value="F:N-acyltransferase activity"/>
    <property type="evidence" value="ECO:0007669"/>
    <property type="project" value="InterPro"/>
</dbReference>
<reference evidence="7 8" key="1">
    <citation type="journal article" date="2018" name="Cell">
        <title>The Chara Genome: Secondary Complexity and Implications for Plant Terrestrialization.</title>
        <authorList>
            <person name="Nishiyama T."/>
            <person name="Sakayama H."/>
            <person name="Vries J.D."/>
            <person name="Buschmann H."/>
            <person name="Saint-Marcoux D."/>
            <person name="Ullrich K.K."/>
            <person name="Haas F.B."/>
            <person name="Vanderstraeten L."/>
            <person name="Becker D."/>
            <person name="Lang D."/>
            <person name="Vosolsobe S."/>
            <person name="Rombauts S."/>
            <person name="Wilhelmsson P.K.I."/>
            <person name="Janitza P."/>
            <person name="Kern R."/>
            <person name="Heyl A."/>
            <person name="Rumpler F."/>
            <person name="Villalobos L.I.A.C."/>
            <person name="Clay J.M."/>
            <person name="Skokan R."/>
            <person name="Toyoda A."/>
            <person name="Suzuki Y."/>
            <person name="Kagoshima H."/>
            <person name="Schijlen E."/>
            <person name="Tajeshwar N."/>
            <person name="Catarino B."/>
            <person name="Hetherington A.J."/>
            <person name="Saltykova A."/>
            <person name="Bonnot C."/>
            <person name="Breuninger H."/>
            <person name="Symeonidi A."/>
            <person name="Radhakrishnan G.V."/>
            <person name="Van Nieuwerburgh F."/>
            <person name="Deforce D."/>
            <person name="Chang C."/>
            <person name="Karol K.G."/>
            <person name="Hedrich R."/>
            <person name="Ulvskov P."/>
            <person name="Glockner G."/>
            <person name="Delwiche C.F."/>
            <person name="Petrasek J."/>
            <person name="Van de Peer Y."/>
            <person name="Friml J."/>
            <person name="Beilby M."/>
            <person name="Dolan L."/>
            <person name="Kohara Y."/>
            <person name="Sugano S."/>
            <person name="Fujiyama A."/>
            <person name="Delaux P.-M."/>
            <person name="Quint M."/>
            <person name="TheiBen G."/>
            <person name="Hagemann M."/>
            <person name="Harholt J."/>
            <person name="Dunand C."/>
            <person name="Zachgo S."/>
            <person name="Langdale J."/>
            <person name="Maumus F."/>
            <person name="Straeten D.V.D."/>
            <person name="Gould S.B."/>
            <person name="Rensing S.A."/>
        </authorList>
    </citation>
    <scope>NUCLEOTIDE SEQUENCE [LARGE SCALE GENOMIC DNA]</scope>
    <source>
        <strain evidence="7 8">S276</strain>
    </source>
</reference>
<feature type="region of interest" description="Disordered" evidence="6">
    <location>
        <begin position="606"/>
        <end position="645"/>
    </location>
</feature>
<evidence type="ECO:0000256" key="4">
    <source>
        <dbReference type="ARBA" id="ARBA00023098"/>
    </source>
</evidence>
<dbReference type="Gene3D" id="2.160.10.10">
    <property type="entry name" value="Hexapeptide repeat proteins"/>
    <property type="match status" value="1"/>
</dbReference>
<sequence length="645" mass="66403">MGALIGERTVGTMSYSLAISSALQRARTSARRLGGGALHHQQMTVAGCSSGSQQAMWQSVCQRATWRASEALSGVRSLRSLFSKISNSRAADRSFASQIDGWDVASSSSSSFVGDGPRIVVKSERPRGWRREGVGGGGGRGDAGAAGANPPALGREKLGVSRSEEGIARCCQSGNAGGNTVKFERIGGASAASVVVSDAAPAASASASASATASARSDSLVAEVGDRSSSSQVEVRLSHPHVAPPDAAPPLDYHRRAGGGGGAGAEASPKLQVSSAAPKTAPPLPHQSPGGAVDNSCSSGGPDTDRTASSRTGVGPSGAAARGSPAFVDALDDDDAEEEESDARGRMSMEGARSPQAEEEVGAVGGNADEAIDGREDQLTWQRGGGKVHRLAVVHPSAIVEVGAVVRARARIAADCRIRSGTVVGEDVAIGIGTATGFNVSLQNCTIGDKCMIHNGVCVGQDGFGFFVEEGRMIKKPQNLRVIIGNEVEIGANTCIDRGSWRDTVIGDYTKIDNLVQIGHNVVMGKCCILCGQVGLAGSVTLGDYVVMGGKSGIADHVQVTSNVRIASKAGVVKHIKEPGDYAGFPAVPAREWQRSVVSWRQMARTLRQPESSHGQGQGQNTGQVHPRKGHRSVSDKLGPLEGEA</sequence>
<dbReference type="SUPFAM" id="SSF51161">
    <property type="entry name" value="Trimeric LpxA-like enzymes"/>
    <property type="match status" value="1"/>
</dbReference>
<feature type="compositionally biased region" description="Polar residues" evidence="6">
    <location>
        <begin position="609"/>
        <end position="624"/>
    </location>
</feature>
<evidence type="ECO:0000256" key="6">
    <source>
        <dbReference type="SAM" id="MobiDB-lite"/>
    </source>
</evidence>
<dbReference type="CDD" id="cd03352">
    <property type="entry name" value="LbH_LpxD"/>
    <property type="match status" value="1"/>
</dbReference>
<keyword evidence="1" id="KW-0444">Lipid biosynthesis</keyword>
<organism evidence="7 8">
    <name type="scientific">Chara braunii</name>
    <name type="common">Braun's stonewort</name>
    <dbReference type="NCBI Taxonomy" id="69332"/>
    <lineage>
        <taxon>Eukaryota</taxon>
        <taxon>Viridiplantae</taxon>
        <taxon>Streptophyta</taxon>
        <taxon>Charophyceae</taxon>
        <taxon>Charales</taxon>
        <taxon>Characeae</taxon>
        <taxon>Chara</taxon>
    </lineage>
</organism>
<dbReference type="AlphaFoldDB" id="A0A388KZN9"/>
<dbReference type="NCBIfam" id="TIGR01853">
    <property type="entry name" value="lipid_A_lpxD"/>
    <property type="match status" value="1"/>
</dbReference>
<dbReference type="GO" id="GO:0016020">
    <property type="term" value="C:membrane"/>
    <property type="evidence" value="ECO:0007669"/>
    <property type="project" value="GOC"/>
</dbReference>
<dbReference type="Proteomes" id="UP000265515">
    <property type="component" value="Unassembled WGS sequence"/>
</dbReference>
<gene>
    <name evidence="7" type="ORF">CBR_g20160</name>
</gene>
<dbReference type="InterPro" id="IPR007691">
    <property type="entry name" value="LpxD"/>
</dbReference>
<keyword evidence="5" id="KW-0012">Acyltransferase</keyword>
<evidence type="ECO:0000313" key="7">
    <source>
        <dbReference type="EMBL" id="GBG75530.1"/>
    </source>
</evidence>
<feature type="compositionally biased region" description="Gly residues" evidence="6">
    <location>
        <begin position="134"/>
        <end position="144"/>
    </location>
</feature>
<dbReference type="PANTHER" id="PTHR43378">
    <property type="entry name" value="UDP-3-O-ACYLGLUCOSAMINE N-ACYLTRANSFERASE"/>
    <property type="match status" value="1"/>
</dbReference>
<feature type="compositionally biased region" description="Low complexity" evidence="6">
    <location>
        <begin position="313"/>
        <end position="326"/>
    </location>
</feature>
<dbReference type="NCBIfam" id="NF002060">
    <property type="entry name" value="PRK00892.1"/>
    <property type="match status" value="1"/>
</dbReference>
<evidence type="ECO:0000256" key="1">
    <source>
        <dbReference type="ARBA" id="ARBA00022516"/>
    </source>
</evidence>
<comment type="caution">
    <text evidence="7">The sequence shown here is derived from an EMBL/GenBank/DDBJ whole genome shotgun (WGS) entry which is preliminary data.</text>
</comment>
<evidence type="ECO:0000256" key="3">
    <source>
        <dbReference type="ARBA" id="ARBA00022679"/>
    </source>
</evidence>
<keyword evidence="4" id="KW-0443">Lipid metabolism</keyword>
<dbReference type="PANTHER" id="PTHR43378:SF2">
    <property type="entry name" value="UDP-3-O-ACYLGLUCOSAMINE N-ACYLTRANSFERASE 1, MITOCHONDRIAL-RELATED"/>
    <property type="match status" value="1"/>
</dbReference>
<evidence type="ECO:0000256" key="5">
    <source>
        <dbReference type="ARBA" id="ARBA00023315"/>
    </source>
</evidence>
<feature type="region of interest" description="Disordered" evidence="6">
    <location>
        <begin position="222"/>
        <end position="362"/>
    </location>
</feature>
<dbReference type="GO" id="GO:0009245">
    <property type="term" value="P:lipid A biosynthetic process"/>
    <property type="evidence" value="ECO:0007669"/>
    <property type="project" value="UniProtKB-KW"/>
</dbReference>
<dbReference type="EMBL" id="BFEA01000226">
    <property type="protein sequence ID" value="GBG75530.1"/>
    <property type="molecule type" value="Genomic_DNA"/>
</dbReference>
<protein>
    <recommendedName>
        <fullName evidence="9">UDP-3-O-[3-hydroxymyristoyl] glucosamine N-acyltransferase non-repeat region domain-containing protein</fullName>
    </recommendedName>
</protein>
<dbReference type="STRING" id="69332.A0A388KZN9"/>
<keyword evidence="2" id="KW-0441">Lipid A biosynthesis</keyword>
<feature type="compositionally biased region" description="Acidic residues" evidence="6">
    <location>
        <begin position="330"/>
        <end position="341"/>
    </location>
</feature>